<protein>
    <submittedName>
        <fullName evidence="1">Uncharacterized protein</fullName>
    </submittedName>
</protein>
<evidence type="ECO:0000313" key="1">
    <source>
        <dbReference type="EMBL" id="MFC4827059.1"/>
    </source>
</evidence>
<dbReference type="Pfam" id="PF26458">
    <property type="entry name" value="DUF8137"/>
    <property type="match status" value="1"/>
</dbReference>
<reference evidence="1 2" key="1">
    <citation type="journal article" date="2019" name="Int. J. Syst. Evol. Microbiol.">
        <title>The Global Catalogue of Microorganisms (GCM) 10K type strain sequencing project: providing services to taxonomists for standard genome sequencing and annotation.</title>
        <authorList>
            <consortium name="The Broad Institute Genomics Platform"/>
            <consortium name="The Broad Institute Genome Sequencing Center for Infectious Disease"/>
            <person name="Wu L."/>
            <person name="Ma J."/>
        </authorList>
    </citation>
    <scope>NUCLEOTIDE SEQUENCE [LARGE SCALE GENOMIC DNA]</scope>
    <source>
        <strain evidence="1 2">XZYJ18</strain>
    </source>
</reference>
<evidence type="ECO:0000313" key="2">
    <source>
        <dbReference type="Proteomes" id="UP001595945"/>
    </source>
</evidence>
<dbReference type="EMBL" id="JBHSHT010000004">
    <property type="protein sequence ID" value="MFC4827059.1"/>
    <property type="molecule type" value="Genomic_DNA"/>
</dbReference>
<proteinExistence type="predicted"/>
<comment type="caution">
    <text evidence="1">The sequence shown here is derived from an EMBL/GenBank/DDBJ whole genome shotgun (WGS) entry which is preliminary data.</text>
</comment>
<sequence>MNVVGRFIIRTRIQDGITTVPEIALKYLRAFSGQYDHKLAQTEAHCYGWGIAHPTHSVTAYLREVVVDKPWWVQQTLEHAFYADQHAATELLRQLITEESLAFTVPLAPERDVTEDRFLLECLVGPDSKKYRPTVPRFWSTIEDYADEFEWDATVEEQLRTLVEETGIAKELPTDWTFQELAF</sequence>
<name>A0ABD5QAT1_9EURY</name>
<gene>
    <name evidence="1" type="ORF">ACFO9K_22700</name>
</gene>
<dbReference type="InterPro" id="IPR058450">
    <property type="entry name" value="DUF8137"/>
</dbReference>
<dbReference type="RefSeq" id="WP_254270632.1">
    <property type="nucleotide sequence ID" value="NZ_CP100402.1"/>
</dbReference>
<organism evidence="1 2">
    <name type="scientific">Halorussus aquaticus</name>
    <dbReference type="NCBI Taxonomy" id="2953748"/>
    <lineage>
        <taxon>Archaea</taxon>
        <taxon>Methanobacteriati</taxon>
        <taxon>Methanobacteriota</taxon>
        <taxon>Stenosarchaea group</taxon>
        <taxon>Halobacteria</taxon>
        <taxon>Halobacteriales</taxon>
        <taxon>Haladaptataceae</taxon>
        <taxon>Halorussus</taxon>
    </lineage>
</organism>
<dbReference type="GeneID" id="73047376"/>
<dbReference type="AlphaFoldDB" id="A0ABD5QAT1"/>
<keyword evidence="2" id="KW-1185">Reference proteome</keyword>
<dbReference type="Proteomes" id="UP001595945">
    <property type="component" value="Unassembled WGS sequence"/>
</dbReference>
<accession>A0ABD5QAT1</accession>